<sequence length="288" mass="33396">MDSQKLQALISLLDDPDQAVFEMVEKELLKEDTLQVEQLEHVWETSLDELMQSRIEDLIQQIQFRETSKRIQNWSIQPAVDLFEGFFLISQYQYPDLKLKSVESQLKKISSDVWLEINNRLTSIEKITVLNHILYDVNKFAINHSNMLLPQNCYLNQLLETKKGNPISLAILYTIVARDLGFPVELIDFPKNPLLAYVDAELAKKTHGEDYDSPILFYINPANKGAIIGRKEIEYFMKKNEHVDDKVFQQPSEDRKIIKLLLENLIEAYEAVGHREKVNDLSSIASML</sequence>
<dbReference type="PANTHER" id="PTHR31350:SF27">
    <property type="entry name" value="HEMIMETHYLATED DNA-BINDING DOMAIN-CONTAINING PROTEIN"/>
    <property type="match status" value="1"/>
</dbReference>
<keyword evidence="4" id="KW-1185">Reference proteome</keyword>
<reference evidence="3 4" key="1">
    <citation type="submission" date="2018-09" db="EMBL/GenBank/DDBJ databases">
        <title>Genomic Encyclopedia of Archaeal and Bacterial Type Strains, Phase II (KMG-II): from individual species to whole genera.</title>
        <authorList>
            <person name="Goeker M."/>
        </authorList>
    </citation>
    <scope>NUCLEOTIDE SEQUENCE [LARGE SCALE GENOMIC DNA]</scope>
    <source>
        <strain evidence="3 4">DSM 27148</strain>
    </source>
</reference>
<accession>A0A419W568</accession>
<comment type="similarity">
    <text evidence="1">Belongs to the UPF0162 family.</text>
</comment>
<evidence type="ECO:0000256" key="1">
    <source>
        <dbReference type="ARBA" id="ARBA00007100"/>
    </source>
</evidence>
<dbReference type="AlphaFoldDB" id="A0A419W568"/>
<dbReference type="Pfam" id="PF13369">
    <property type="entry name" value="Transglut_core2"/>
    <property type="match status" value="1"/>
</dbReference>
<proteinExistence type="inferred from homology"/>
<dbReference type="OrthoDB" id="188084at2"/>
<feature type="domain" description="Protein SirB1 N-terminal" evidence="2">
    <location>
        <begin position="101"/>
        <end position="259"/>
    </location>
</feature>
<comment type="caution">
    <text evidence="3">The sequence shown here is derived from an EMBL/GenBank/DDBJ whole genome shotgun (WGS) entry which is preliminary data.</text>
</comment>
<dbReference type="Proteomes" id="UP000283387">
    <property type="component" value="Unassembled WGS sequence"/>
</dbReference>
<evidence type="ECO:0000313" key="4">
    <source>
        <dbReference type="Proteomes" id="UP000283387"/>
    </source>
</evidence>
<name>A0A419W568_9BACT</name>
<protein>
    <submittedName>
        <fullName evidence="3">Transglutaminase superfamily protein</fullName>
    </submittedName>
</protein>
<dbReference type="PANTHER" id="PTHR31350">
    <property type="entry name" value="SI:DKEY-261L7.2"/>
    <property type="match status" value="1"/>
</dbReference>
<dbReference type="EMBL" id="RAPN01000001">
    <property type="protein sequence ID" value="RKD90585.1"/>
    <property type="molecule type" value="Genomic_DNA"/>
</dbReference>
<organism evidence="3 4">
    <name type="scientific">Mangrovibacterium diazotrophicum</name>
    <dbReference type="NCBI Taxonomy" id="1261403"/>
    <lineage>
        <taxon>Bacteria</taxon>
        <taxon>Pseudomonadati</taxon>
        <taxon>Bacteroidota</taxon>
        <taxon>Bacteroidia</taxon>
        <taxon>Marinilabiliales</taxon>
        <taxon>Prolixibacteraceae</taxon>
        <taxon>Mangrovibacterium</taxon>
    </lineage>
</organism>
<gene>
    <name evidence="3" type="ORF">BC643_0925</name>
</gene>
<evidence type="ECO:0000259" key="2">
    <source>
        <dbReference type="Pfam" id="PF13369"/>
    </source>
</evidence>
<dbReference type="RefSeq" id="WP_120271980.1">
    <property type="nucleotide sequence ID" value="NZ_RAPN01000001.1"/>
</dbReference>
<dbReference type="InterPro" id="IPR032698">
    <property type="entry name" value="SirB1_N"/>
</dbReference>
<evidence type="ECO:0000313" key="3">
    <source>
        <dbReference type="EMBL" id="RKD90585.1"/>
    </source>
</evidence>